<dbReference type="PANTHER" id="PTHR10259">
    <property type="entry name" value="THIOPURINE S-METHYLTRANSFERASE"/>
    <property type="match status" value="1"/>
</dbReference>
<evidence type="ECO:0000256" key="5">
    <source>
        <dbReference type="ARBA" id="ARBA00022490"/>
    </source>
</evidence>
<keyword evidence="5 9" id="KW-0963">Cytoplasm</keyword>
<evidence type="ECO:0000256" key="9">
    <source>
        <dbReference type="HAMAP-Rule" id="MF_00812"/>
    </source>
</evidence>
<reference evidence="10 11" key="1">
    <citation type="submission" date="2015-11" db="EMBL/GenBank/DDBJ databases">
        <title>Genomic analysis of 38 Legionella species identifies large and diverse effector repertoires.</title>
        <authorList>
            <person name="Burstein D."/>
            <person name="Amaro F."/>
            <person name="Zusman T."/>
            <person name="Lifshitz Z."/>
            <person name="Cohen O."/>
            <person name="Gilbert J.A."/>
            <person name="Pupko T."/>
            <person name="Shuman H.A."/>
            <person name="Segal G."/>
        </authorList>
    </citation>
    <scope>NUCLEOTIDE SEQUENCE [LARGE SCALE GENOMIC DNA]</scope>
    <source>
        <strain evidence="10 11">ATCC 49508</strain>
    </source>
</reference>
<sequence length="221" mass="25340">MDKDYWHQKWQSKSIGFHQAQPNKLMQRYISSLQLAPGACVFVPLCGKSIDMIWLAAQGYQIIGNELDNNACSDFFTENQIPVQVTPMNDFIVYESANIRIFCGDFFNMNRSILGKIHAVYDRAALIALPKEMRIKYSEQITRLTTASTPILLLTTEYNQDEMQGPPFAVGKEEIITLYGTHFNVHQLYCKSFTIPDHLQEKGLTKATEQVYLMTRLQTDL</sequence>
<dbReference type="InterPro" id="IPR022474">
    <property type="entry name" value="Thiopur_S-MeTfrase_Se/Te_detox"/>
</dbReference>
<evidence type="ECO:0000256" key="2">
    <source>
        <dbReference type="ARBA" id="ARBA00004496"/>
    </source>
</evidence>
<protein>
    <recommendedName>
        <fullName evidence="4 9">Thiopurine S-methyltransferase</fullName>
        <ecNumber evidence="4 9">2.1.1.67</ecNumber>
    </recommendedName>
    <alternativeName>
        <fullName evidence="9">Thiopurine methyltransferase</fullName>
    </alternativeName>
</protein>
<feature type="binding site" evidence="9">
    <location>
        <position position="123"/>
    </location>
    <ligand>
        <name>S-adenosyl-L-methionine</name>
        <dbReference type="ChEBI" id="CHEBI:59789"/>
    </ligand>
</feature>
<dbReference type="Pfam" id="PF05724">
    <property type="entry name" value="TPMT"/>
    <property type="match status" value="1"/>
</dbReference>
<comment type="subcellular location">
    <subcellularLocation>
        <location evidence="2 9">Cytoplasm</location>
    </subcellularLocation>
</comment>
<dbReference type="InterPro" id="IPR025835">
    <property type="entry name" value="Thiopurine_S-MeTrfase"/>
</dbReference>
<proteinExistence type="inferred from homology"/>
<dbReference type="InterPro" id="IPR029063">
    <property type="entry name" value="SAM-dependent_MTases_sf"/>
</dbReference>
<keyword evidence="7 9" id="KW-0808">Transferase</keyword>
<dbReference type="RefSeq" id="WP_058493651.1">
    <property type="nucleotide sequence ID" value="NZ_CBCRUR010000015.1"/>
</dbReference>
<evidence type="ECO:0000256" key="7">
    <source>
        <dbReference type="ARBA" id="ARBA00022679"/>
    </source>
</evidence>
<comment type="caution">
    <text evidence="10">The sequence shown here is derived from an EMBL/GenBank/DDBJ whole genome shotgun (WGS) entry which is preliminary data.</text>
</comment>
<name>A0A0W1A9L5_9GAMM</name>
<keyword evidence="11" id="KW-1185">Reference proteome</keyword>
<feature type="binding site" evidence="9">
    <location>
        <position position="45"/>
    </location>
    <ligand>
        <name>S-adenosyl-L-methionine</name>
        <dbReference type="ChEBI" id="CHEBI:59789"/>
    </ligand>
</feature>
<keyword evidence="6 9" id="KW-0489">Methyltransferase</keyword>
<evidence type="ECO:0000256" key="3">
    <source>
        <dbReference type="ARBA" id="ARBA00008145"/>
    </source>
</evidence>
<dbReference type="GO" id="GO:0010038">
    <property type="term" value="P:response to metal ion"/>
    <property type="evidence" value="ECO:0007669"/>
    <property type="project" value="InterPro"/>
</dbReference>
<dbReference type="NCBIfam" id="NF009732">
    <property type="entry name" value="PRK13255.1"/>
    <property type="match status" value="1"/>
</dbReference>
<accession>A0A0W1A9L5</accession>
<dbReference type="PANTHER" id="PTHR10259:SF11">
    <property type="entry name" value="THIOPURINE S-METHYLTRANSFERASE"/>
    <property type="match status" value="1"/>
</dbReference>
<feature type="binding site" evidence="9">
    <location>
        <position position="66"/>
    </location>
    <ligand>
        <name>S-adenosyl-L-methionine</name>
        <dbReference type="ChEBI" id="CHEBI:59789"/>
    </ligand>
</feature>
<dbReference type="PATRIC" id="fig|45076.6.peg.2040"/>
<dbReference type="AlphaFoldDB" id="A0A0W1A9L5"/>
<evidence type="ECO:0000256" key="8">
    <source>
        <dbReference type="ARBA" id="ARBA00022691"/>
    </source>
</evidence>
<keyword evidence="8 9" id="KW-0949">S-adenosyl-L-methionine</keyword>
<comment type="similarity">
    <text evidence="3 9">Belongs to the class I-like SAM-binding methyltransferase superfamily. TPMT family.</text>
</comment>
<dbReference type="OrthoDB" id="9778208at2"/>
<dbReference type="FunFam" id="3.40.50.150:FF:000101">
    <property type="entry name" value="Thiopurine S-methyltransferase"/>
    <property type="match status" value="1"/>
</dbReference>
<dbReference type="HAMAP" id="MF_00812">
    <property type="entry name" value="Thiopur_methtran"/>
    <property type="match status" value="1"/>
</dbReference>
<gene>
    <name evidence="9" type="primary">tpm</name>
    <name evidence="10" type="ORF">Lwor_1872</name>
</gene>
<dbReference type="SUPFAM" id="SSF53335">
    <property type="entry name" value="S-adenosyl-L-methionine-dependent methyltransferases"/>
    <property type="match status" value="1"/>
</dbReference>
<dbReference type="InterPro" id="IPR008854">
    <property type="entry name" value="TPMT"/>
</dbReference>
<dbReference type="Gene3D" id="3.40.50.150">
    <property type="entry name" value="Vaccinia Virus protein VP39"/>
    <property type="match status" value="1"/>
</dbReference>
<comment type="catalytic activity">
    <reaction evidence="1 9">
        <text>S-adenosyl-L-methionine + a thiopurine = S-adenosyl-L-homocysteine + a thiopurine S-methylether.</text>
        <dbReference type="EC" id="2.1.1.67"/>
    </reaction>
</comment>
<evidence type="ECO:0000256" key="6">
    <source>
        <dbReference type="ARBA" id="ARBA00022603"/>
    </source>
</evidence>
<evidence type="ECO:0000313" key="10">
    <source>
        <dbReference type="EMBL" id="KTD77990.1"/>
    </source>
</evidence>
<dbReference type="PIRSF" id="PIRSF023956">
    <property type="entry name" value="Thiopurine_S-methyltransferase"/>
    <property type="match status" value="1"/>
</dbReference>
<evidence type="ECO:0000256" key="1">
    <source>
        <dbReference type="ARBA" id="ARBA00000903"/>
    </source>
</evidence>
<evidence type="ECO:0000313" key="11">
    <source>
        <dbReference type="Proteomes" id="UP000054662"/>
    </source>
</evidence>
<dbReference type="EC" id="2.1.1.67" evidence="4 9"/>
<dbReference type="NCBIfam" id="TIGR03840">
    <property type="entry name" value="TMPT_Se_Te"/>
    <property type="match status" value="1"/>
</dbReference>
<dbReference type="GO" id="GO:0008119">
    <property type="term" value="F:thiopurine S-methyltransferase activity"/>
    <property type="evidence" value="ECO:0007669"/>
    <property type="project" value="UniProtKB-UniRule"/>
</dbReference>
<dbReference type="Proteomes" id="UP000054662">
    <property type="component" value="Unassembled WGS sequence"/>
</dbReference>
<feature type="binding site" evidence="9">
    <location>
        <position position="10"/>
    </location>
    <ligand>
        <name>S-adenosyl-L-methionine</name>
        <dbReference type="ChEBI" id="CHEBI:59789"/>
    </ligand>
</feature>
<organism evidence="10 11">
    <name type="scientific">Legionella worsleiensis</name>
    <dbReference type="NCBI Taxonomy" id="45076"/>
    <lineage>
        <taxon>Bacteria</taxon>
        <taxon>Pseudomonadati</taxon>
        <taxon>Pseudomonadota</taxon>
        <taxon>Gammaproteobacteria</taxon>
        <taxon>Legionellales</taxon>
        <taxon>Legionellaceae</taxon>
        <taxon>Legionella</taxon>
    </lineage>
</organism>
<dbReference type="STRING" id="45076.Lwor_1872"/>
<evidence type="ECO:0000256" key="4">
    <source>
        <dbReference type="ARBA" id="ARBA00011905"/>
    </source>
</evidence>
<dbReference type="PROSITE" id="PS51585">
    <property type="entry name" value="SAM_MT_TPMT"/>
    <property type="match status" value="1"/>
</dbReference>
<dbReference type="GO" id="GO:0005737">
    <property type="term" value="C:cytoplasm"/>
    <property type="evidence" value="ECO:0007669"/>
    <property type="project" value="UniProtKB-SubCell"/>
</dbReference>
<dbReference type="GO" id="GO:0032259">
    <property type="term" value="P:methylation"/>
    <property type="evidence" value="ECO:0007669"/>
    <property type="project" value="UniProtKB-KW"/>
</dbReference>
<dbReference type="EMBL" id="LNZC01000022">
    <property type="protein sequence ID" value="KTD77990.1"/>
    <property type="molecule type" value="Genomic_DNA"/>
</dbReference>